<reference evidence="14" key="1">
    <citation type="submission" date="2021-02" db="EMBL/GenBank/DDBJ databases">
        <authorList>
            <person name="Steward A R."/>
        </authorList>
    </citation>
    <scope>NUCLEOTIDE SEQUENCE</scope>
</reference>
<dbReference type="EMBL" id="CAJOBZ010000031">
    <property type="protein sequence ID" value="CAF4892220.1"/>
    <property type="molecule type" value="Genomic_DNA"/>
</dbReference>
<keyword evidence="5" id="KW-0256">Endoplasmic reticulum</keyword>
<dbReference type="GO" id="GO:0046922">
    <property type="term" value="F:peptide-O-fucosyltransferase activity"/>
    <property type="evidence" value="ECO:0007669"/>
    <property type="project" value="UniProtKB-EC"/>
</dbReference>
<organism evidence="14 15">
    <name type="scientific">Pieris macdunnoughi</name>
    <dbReference type="NCBI Taxonomy" id="345717"/>
    <lineage>
        <taxon>Eukaryota</taxon>
        <taxon>Metazoa</taxon>
        <taxon>Ecdysozoa</taxon>
        <taxon>Arthropoda</taxon>
        <taxon>Hexapoda</taxon>
        <taxon>Insecta</taxon>
        <taxon>Pterygota</taxon>
        <taxon>Neoptera</taxon>
        <taxon>Endopterygota</taxon>
        <taxon>Lepidoptera</taxon>
        <taxon>Glossata</taxon>
        <taxon>Ditrysia</taxon>
        <taxon>Papilionoidea</taxon>
        <taxon>Pieridae</taxon>
        <taxon>Pierinae</taxon>
        <taxon>Pieris</taxon>
    </lineage>
</organism>
<evidence type="ECO:0000256" key="6">
    <source>
        <dbReference type="ARBA" id="ARBA00023253"/>
    </source>
</evidence>
<evidence type="ECO:0000313" key="15">
    <source>
        <dbReference type="Proteomes" id="UP000663880"/>
    </source>
</evidence>
<comment type="subcellular location">
    <subcellularLocation>
        <location evidence="1">Endoplasmic reticulum</location>
    </subcellularLocation>
</comment>
<dbReference type="Gene3D" id="3.40.50.11350">
    <property type="match status" value="1"/>
</dbReference>
<dbReference type="InterPro" id="IPR019378">
    <property type="entry name" value="GDP-Fuc_O-FucTrfase"/>
</dbReference>
<comment type="catalytic activity">
    <reaction evidence="11">
        <text>L-threonyl-[protein] + GDP-beta-L-fucose = 3-O-(alpha-L-fucosyl)-L-threonyl-[protein] + GDP + H(+)</text>
        <dbReference type="Rhea" id="RHEA:70491"/>
        <dbReference type="Rhea" id="RHEA-COMP:11060"/>
        <dbReference type="Rhea" id="RHEA-COMP:17915"/>
        <dbReference type="ChEBI" id="CHEBI:15378"/>
        <dbReference type="ChEBI" id="CHEBI:30013"/>
        <dbReference type="ChEBI" id="CHEBI:57273"/>
        <dbReference type="ChEBI" id="CHEBI:58189"/>
        <dbReference type="ChEBI" id="CHEBI:189631"/>
        <dbReference type="EC" id="2.4.1.221"/>
    </reaction>
    <physiologicalReaction direction="left-to-right" evidence="11">
        <dbReference type="Rhea" id="RHEA:70492"/>
    </physiologicalReaction>
</comment>
<dbReference type="Proteomes" id="UP000663880">
    <property type="component" value="Unassembled WGS sequence"/>
</dbReference>
<evidence type="ECO:0000256" key="4">
    <source>
        <dbReference type="ARBA" id="ARBA00022679"/>
    </source>
</evidence>
<evidence type="ECO:0000256" key="5">
    <source>
        <dbReference type="ARBA" id="ARBA00022824"/>
    </source>
</evidence>
<evidence type="ECO:0000256" key="3">
    <source>
        <dbReference type="ARBA" id="ARBA00012196"/>
    </source>
</evidence>
<dbReference type="CDD" id="cd11298">
    <property type="entry name" value="O-FucT-2"/>
    <property type="match status" value="1"/>
</dbReference>
<proteinExistence type="inferred from homology"/>
<dbReference type="Gene3D" id="3.40.50.11340">
    <property type="match status" value="1"/>
</dbReference>
<dbReference type="InterPro" id="IPR045130">
    <property type="entry name" value="OFUT2-like"/>
</dbReference>
<dbReference type="Pfam" id="PF10250">
    <property type="entry name" value="O-FucT"/>
    <property type="match status" value="1"/>
</dbReference>
<dbReference type="PANTHER" id="PTHR13398">
    <property type="entry name" value="GDP-FUCOSE PROTEIN O-FUCOSYLTRANSFERASE 2"/>
    <property type="match status" value="1"/>
</dbReference>
<keyword evidence="15" id="KW-1185">Reference proteome</keyword>
<evidence type="ECO:0000256" key="8">
    <source>
        <dbReference type="ARBA" id="ARBA00025803"/>
    </source>
</evidence>
<comment type="pathway">
    <text evidence="2">Protein modification; protein glycosylation.</text>
</comment>
<protein>
    <recommendedName>
        <fullName evidence="9">GDP-fucose protein O-fucosyltransferase 2</fullName>
        <ecNumber evidence="3">2.4.1.221</ecNumber>
    </recommendedName>
    <alternativeName>
        <fullName evidence="10">Peptide-O-fucosyltransferase 2</fullName>
    </alternativeName>
</protein>
<evidence type="ECO:0000313" key="14">
    <source>
        <dbReference type="EMBL" id="CAF4892220.1"/>
    </source>
</evidence>
<comment type="catalytic activity">
    <reaction evidence="12">
        <text>L-seryl-[protein] + GDP-beta-L-fucose = 3-O-(alpha-L-fucosyl)-L-seryl-[protein] + GDP + H(+)</text>
        <dbReference type="Rhea" id="RHEA:63644"/>
        <dbReference type="Rhea" id="RHEA-COMP:9863"/>
        <dbReference type="Rhea" id="RHEA-COMP:17914"/>
        <dbReference type="ChEBI" id="CHEBI:15378"/>
        <dbReference type="ChEBI" id="CHEBI:29999"/>
        <dbReference type="ChEBI" id="CHEBI:57273"/>
        <dbReference type="ChEBI" id="CHEBI:58189"/>
        <dbReference type="ChEBI" id="CHEBI:189632"/>
        <dbReference type="EC" id="2.4.1.221"/>
    </reaction>
    <physiologicalReaction direction="left-to-right" evidence="12">
        <dbReference type="Rhea" id="RHEA:63645"/>
    </physiologicalReaction>
</comment>
<comment type="caution">
    <text evidence="14">The sequence shown here is derived from an EMBL/GenBank/DDBJ whole genome shotgun (WGS) entry which is preliminary data.</text>
</comment>
<comment type="similarity">
    <text evidence="8">Belongs to the glycosyltransferase 68 family.</text>
</comment>
<feature type="chain" id="PRO_5032590155" description="GDP-fucose protein O-fucosyltransferase 2" evidence="13">
    <location>
        <begin position="18"/>
        <end position="400"/>
    </location>
</feature>
<evidence type="ECO:0000256" key="13">
    <source>
        <dbReference type="SAM" id="SignalP"/>
    </source>
</evidence>
<accession>A0A821ULW8</accession>
<keyword evidence="6" id="KW-0294">Fucose metabolism</keyword>
<dbReference type="GO" id="GO:0006004">
    <property type="term" value="P:fucose metabolic process"/>
    <property type="evidence" value="ECO:0007669"/>
    <property type="project" value="UniProtKB-KW"/>
</dbReference>
<feature type="signal peptide" evidence="13">
    <location>
        <begin position="1"/>
        <end position="17"/>
    </location>
</feature>
<name>A0A821ULW8_9NEOP</name>
<evidence type="ECO:0000256" key="9">
    <source>
        <dbReference type="ARBA" id="ARBA00026232"/>
    </source>
</evidence>
<evidence type="ECO:0000256" key="10">
    <source>
        <dbReference type="ARBA" id="ARBA00033083"/>
    </source>
</evidence>
<keyword evidence="13" id="KW-0732">Signal</keyword>
<dbReference type="PANTHER" id="PTHR13398:SF0">
    <property type="entry name" value="GDP-FUCOSE PROTEIN O-FUCOSYLTRANSFERASE 2"/>
    <property type="match status" value="1"/>
</dbReference>
<dbReference type="OrthoDB" id="422368at2759"/>
<evidence type="ECO:0000256" key="2">
    <source>
        <dbReference type="ARBA" id="ARBA00004922"/>
    </source>
</evidence>
<sequence>MITKSFLFLTFLAFGKQESLEICEVENQSCHKVSYEKYIFYDVNPSEGFNLRRDVYMRFAIMLAEAQESGRRLSWRLVLPPWYNLYHWKSVTKKNVPLPWGSFFDVKSMQSFSPIVELYDLFDKAKQHPVIIDRIYVLQNFADAFENGEFIEKWEVSSGCNYEGFWGYNNITAKEVICINFQGKISKLWELIGLHPQDKYIMFAHGEIALHDAYGTKTYWDCRRSMKFNDQLVQRAEEFVSKYLECSTKMCNNYISIHWRRQDFARYRKKDVPSIKGTAQQIKKAVKHFNSYINKVYIATDAAISSLRDLEIELTHLGFSVYYYMPSKADIEKFRDGGVAIIDQIICSYAAYFIGTHESTFSFRIQEEREILGHDSSSTFNRFCPDSGPCERPSKWTIVY</sequence>
<evidence type="ECO:0000256" key="11">
    <source>
        <dbReference type="ARBA" id="ARBA00047273"/>
    </source>
</evidence>
<keyword evidence="7" id="KW-0119">Carbohydrate metabolism</keyword>
<evidence type="ECO:0000256" key="1">
    <source>
        <dbReference type="ARBA" id="ARBA00004240"/>
    </source>
</evidence>
<dbReference type="AlphaFoldDB" id="A0A821ULW8"/>
<evidence type="ECO:0000256" key="12">
    <source>
        <dbReference type="ARBA" id="ARBA00048647"/>
    </source>
</evidence>
<dbReference type="GO" id="GO:0005783">
    <property type="term" value="C:endoplasmic reticulum"/>
    <property type="evidence" value="ECO:0007669"/>
    <property type="project" value="UniProtKB-SubCell"/>
</dbReference>
<keyword evidence="4" id="KW-0808">Transferase</keyword>
<gene>
    <name evidence="14" type="ORF">PMACD_LOCUS10577</name>
</gene>
<dbReference type="EC" id="2.4.1.221" evidence="3"/>
<evidence type="ECO:0000256" key="7">
    <source>
        <dbReference type="ARBA" id="ARBA00023277"/>
    </source>
</evidence>